<evidence type="ECO:0000313" key="2">
    <source>
        <dbReference type="EMBL" id="KZD12563.1"/>
    </source>
</evidence>
<sequence length="543" mass="59165">MALPKADIVLRNGRIFQGLKEGFVEALAVWQGRVLAAGKSSEIDTLVGPGTQVIDLAGRCATPGINDGHQHLLPFGMGLRQVDLSAREVKTLDEVLARVKAFVDKAKPGEWIFGGRYDHFHLDIKRHPFREELDKVSPNNPVYIKRTCGHMGVANSLALKLAGIDESTPQPTGGFIETQNGRLTGLMQERAQELVTKAMPPLPIESLIQGIEEGGKVFQQYGITSVMDAGVGLVQGYDHYLAYQEARRQRRLPVRTYMSLTGGPAGVMDKAFPQGLLTGVGDEFLKVGSVKLFTDGSAGGKTAAMRHPYKCSCGSIGIFIYSDGELNEWVEKYNDLGYQLSIHAIGDAAIDQAVNAVEAANRKTPVAGRRHRVEHCGFTTPDQISSMRRLGMIPAPQPIFIYEFGDLYIEVLGEERPATSYPMKDWIEAGLHPIASSDTPVSDFNPMKNLYEMVTRKTDRGTPMGVDQCISVEQAISAMTYNGAYGSFSETVKGTLAPGMLADIAVFDRDLFTVAPDDILPAVADLTILDGALVHDRKGEVMH</sequence>
<dbReference type="Gene3D" id="3.10.310.70">
    <property type="match status" value="1"/>
</dbReference>
<organism evidence="2 3">
    <name type="scientific">Oceanibaculum pacificum</name>
    <dbReference type="NCBI Taxonomy" id="580166"/>
    <lineage>
        <taxon>Bacteria</taxon>
        <taxon>Pseudomonadati</taxon>
        <taxon>Pseudomonadota</taxon>
        <taxon>Alphaproteobacteria</taxon>
        <taxon>Rhodospirillales</taxon>
        <taxon>Oceanibaculaceae</taxon>
        <taxon>Oceanibaculum</taxon>
    </lineage>
</organism>
<evidence type="ECO:0000313" key="3">
    <source>
        <dbReference type="Proteomes" id="UP000076400"/>
    </source>
</evidence>
<proteinExistence type="predicted"/>
<accession>A0A154WGA7</accession>
<dbReference type="InterPro" id="IPR011059">
    <property type="entry name" value="Metal-dep_hydrolase_composite"/>
</dbReference>
<dbReference type="PANTHER" id="PTHR22642">
    <property type="entry name" value="IMIDAZOLONEPROPIONASE"/>
    <property type="match status" value="1"/>
</dbReference>
<dbReference type="RefSeq" id="WP_067551924.1">
    <property type="nucleotide sequence ID" value="NZ_LPXN01000014.1"/>
</dbReference>
<keyword evidence="3" id="KW-1185">Reference proteome</keyword>
<name>A0A154WGA7_9PROT</name>
<dbReference type="Gene3D" id="3.20.20.140">
    <property type="entry name" value="Metal-dependent hydrolases"/>
    <property type="match status" value="1"/>
</dbReference>
<dbReference type="AlphaFoldDB" id="A0A154WGA7"/>
<comment type="caution">
    <text evidence="2">The sequence shown here is derived from an EMBL/GenBank/DDBJ whole genome shotgun (WGS) entry which is preliminary data.</text>
</comment>
<gene>
    <name evidence="2" type="ORF">AUP43_15900</name>
</gene>
<evidence type="ECO:0000259" key="1">
    <source>
        <dbReference type="Pfam" id="PF07969"/>
    </source>
</evidence>
<keyword evidence="2" id="KW-0378">Hydrolase</keyword>
<reference evidence="2 3" key="1">
    <citation type="submission" date="2015-12" db="EMBL/GenBank/DDBJ databases">
        <title>Genome sequence of Oceanibaculum pacificum MCCC 1A02656.</title>
        <authorList>
            <person name="Lu L."/>
            <person name="Lai Q."/>
            <person name="Shao Z."/>
            <person name="Qian P."/>
        </authorList>
    </citation>
    <scope>NUCLEOTIDE SEQUENCE [LARGE SCALE GENOMIC DNA]</scope>
    <source>
        <strain evidence="2 3">MCCC 1A02656</strain>
    </source>
</reference>
<feature type="domain" description="Amidohydrolase 3" evidence="1">
    <location>
        <begin position="52"/>
        <end position="535"/>
    </location>
</feature>
<dbReference type="STRING" id="580166.AUP43_15900"/>
<dbReference type="SUPFAM" id="SSF51338">
    <property type="entry name" value="Composite domain of metallo-dependent hydrolases"/>
    <property type="match status" value="1"/>
</dbReference>
<dbReference type="SUPFAM" id="SSF51556">
    <property type="entry name" value="Metallo-dependent hydrolases"/>
    <property type="match status" value="1"/>
</dbReference>
<dbReference type="Proteomes" id="UP000076400">
    <property type="component" value="Unassembled WGS sequence"/>
</dbReference>
<dbReference type="Pfam" id="PF07969">
    <property type="entry name" value="Amidohydro_3"/>
    <property type="match status" value="1"/>
</dbReference>
<dbReference type="PANTHER" id="PTHR22642:SF2">
    <property type="entry name" value="PROTEIN LONG AFTER FAR-RED 3"/>
    <property type="match status" value="1"/>
</dbReference>
<dbReference type="InterPro" id="IPR013108">
    <property type="entry name" value="Amidohydro_3"/>
</dbReference>
<dbReference type="OrthoDB" id="9811399at2"/>
<dbReference type="InterPro" id="IPR033932">
    <property type="entry name" value="YtcJ-like"/>
</dbReference>
<dbReference type="Gene3D" id="2.30.40.10">
    <property type="entry name" value="Urease, subunit C, domain 1"/>
    <property type="match status" value="1"/>
</dbReference>
<dbReference type="CDD" id="cd01300">
    <property type="entry name" value="YtcJ_like"/>
    <property type="match status" value="1"/>
</dbReference>
<dbReference type="GO" id="GO:0016810">
    <property type="term" value="F:hydrolase activity, acting on carbon-nitrogen (but not peptide) bonds"/>
    <property type="evidence" value="ECO:0007669"/>
    <property type="project" value="InterPro"/>
</dbReference>
<dbReference type="InterPro" id="IPR032466">
    <property type="entry name" value="Metal_Hydrolase"/>
</dbReference>
<protein>
    <submittedName>
        <fullName evidence="2">Amidohydrolase</fullName>
    </submittedName>
</protein>
<dbReference type="EMBL" id="LPXN01000014">
    <property type="protein sequence ID" value="KZD12563.1"/>
    <property type="molecule type" value="Genomic_DNA"/>
</dbReference>